<dbReference type="SUPFAM" id="SSF53335">
    <property type="entry name" value="S-adenosyl-L-methionine-dependent methyltransferases"/>
    <property type="match status" value="1"/>
</dbReference>
<feature type="binding site" evidence="5">
    <location>
        <begin position="159"/>
        <end position="163"/>
    </location>
    <ligand>
        <name>S-adenosyl-L-methionine</name>
        <dbReference type="ChEBI" id="CHEBI:59789"/>
    </ligand>
</feature>
<organism evidence="9 10">
    <name type="scientific">Uliginosibacterium sediminicola</name>
    <dbReference type="NCBI Taxonomy" id="2024550"/>
    <lineage>
        <taxon>Bacteria</taxon>
        <taxon>Pseudomonadati</taxon>
        <taxon>Pseudomonadota</taxon>
        <taxon>Betaproteobacteria</taxon>
        <taxon>Rhodocyclales</taxon>
        <taxon>Zoogloeaceae</taxon>
        <taxon>Uliginosibacterium</taxon>
    </lineage>
</organism>
<evidence type="ECO:0000313" key="10">
    <source>
        <dbReference type="Proteomes" id="UP001410394"/>
    </source>
</evidence>
<dbReference type="InterPro" id="IPR029063">
    <property type="entry name" value="SAM-dependent_MTases_sf"/>
</dbReference>
<dbReference type="Pfam" id="PF05175">
    <property type="entry name" value="MTS"/>
    <property type="match status" value="1"/>
</dbReference>
<dbReference type="InterPro" id="IPR007848">
    <property type="entry name" value="Small_mtfrase_dom"/>
</dbReference>
<evidence type="ECO:0000256" key="3">
    <source>
        <dbReference type="ARBA" id="ARBA00022691"/>
    </source>
</evidence>
<dbReference type="Gene3D" id="3.40.50.150">
    <property type="entry name" value="Vaccinia Virus protein VP39"/>
    <property type="match status" value="1"/>
</dbReference>
<dbReference type="RefSeq" id="WP_345919232.1">
    <property type="nucleotide sequence ID" value="NZ_JBDIVE010000003.1"/>
</dbReference>
<dbReference type="NCBIfam" id="TIGR00536">
    <property type="entry name" value="hemK_fam"/>
    <property type="match status" value="1"/>
</dbReference>
<feature type="compositionally biased region" description="Gly residues" evidence="6">
    <location>
        <begin position="137"/>
        <end position="146"/>
    </location>
</feature>
<protein>
    <recommendedName>
        <fullName evidence="5">Release factor glutamine methyltransferase</fullName>
        <shortName evidence="5">RF MTase</shortName>
        <ecNumber evidence="5">2.1.1.297</ecNumber>
    </recommendedName>
    <alternativeName>
        <fullName evidence="5">N5-glutamine methyltransferase PrmC</fullName>
    </alternativeName>
    <alternativeName>
        <fullName evidence="5">Protein-(glutamine-N5) MTase PrmC</fullName>
    </alternativeName>
    <alternativeName>
        <fullName evidence="5">Protein-glutamine N-methyltransferase PrmC</fullName>
    </alternativeName>
</protein>
<feature type="binding site" evidence="5">
    <location>
        <begin position="223"/>
        <end position="226"/>
    </location>
    <ligand>
        <name>substrate</name>
    </ligand>
</feature>
<dbReference type="PROSITE" id="PS00092">
    <property type="entry name" value="N6_MTASE"/>
    <property type="match status" value="1"/>
</dbReference>
<evidence type="ECO:0000256" key="1">
    <source>
        <dbReference type="ARBA" id="ARBA00022603"/>
    </source>
</evidence>
<comment type="caution">
    <text evidence="9">The sequence shown here is derived from an EMBL/GenBank/DDBJ whole genome shotgun (WGS) entry which is preliminary data.</text>
</comment>
<feature type="domain" description="Methyltransferase small" evidence="7">
    <location>
        <begin position="152"/>
        <end position="232"/>
    </location>
</feature>
<name>A0ABU9YXH3_9RHOO</name>
<feature type="binding site" evidence="5">
    <location>
        <position position="181"/>
    </location>
    <ligand>
        <name>S-adenosyl-L-methionine</name>
        <dbReference type="ChEBI" id="CHEBI:59789"/>
    </ligand>
</feature>
<keyword evidence="10" id="KW-1185">Reference proteome</keyword>
<reference evidence="9 10" key="1">
    <citation type="journal article" date="2018" name="Int. J. Syst. Evol. Microbiol.">
        <title>Uliginosibacterium sediminicola sp. nov., isolated from freshwater sediment.</title>
        <authorList>
            <person name="Hwang W.M."/>
            <person name="Kim S.M."/>
            <person name="Kang K."/>
            <person name="Ahn T.Y."/>
        </authorList>
    </citation>
    <scope>NUCLEOTIDE SEQUENCE [LARGE SCALE GENOMIC DNA]</scope>
    <source>
        <strain evidence="9 10">M1-21</strain>
    </source>
</reference>
<dbReference type="InterPro" id="IPR040758">
    <property type="entry name" value="PrmC_N"/>
</dbReference>
<proteinExistence type="inferred from homology"/>
<evidence type="ECO:0000256" key="5">
    <source>
        <dbReference type="HAMAP-Rule" id="MF_02126"/>
    </source>
</evidence>
<sequence>MSLPATLGEALAWARARIDAVDAKVLLREASGASAAALVAFAERALPAEAAARFVDWVTRREAGEPVAHILGCREFYGQLLRVTPDTLIPRPETELLVELALSMIAPLPLSRPDGHPLPQGEGTADAGPARSSSLPPGGGWPEAGRGAGAKAARVLDLGTGSGAIAIAIALASEAQVSAIDASAAALSVAQDNAQRLSAPVRYLHGSWFAPVAGERFDLIVTNPPYIAEGDAHLAQGDVRFEPRSALTSGADGLDDIRLIITQAPLHLNAGGLLLIEHGYDQAAAVRDLLGAAGFGQVQSWRDLAGIERVSGGCL</sequence>
<dbReference type="InterPro" id="IPR019874">
    <property type="entry name" value="RF_methyltr_PrmC"/>
</dbReference>
<evidence type="ECO:0000256" key="2">
    <source>
        <dbReference type="ARBA" id="ARBA00022679"/>
    </source>
</evidence>
<feature type="binding site" evidence="5">
    <location>
        <position position="223"/>
    </location>
    <ligand>
        <name>S-adenosyl-L-methionine</name>
        <dbReference type="ChEBI" id="CHEBI:59789"/>
    </ligand>
</feature>
<dbReference type="InterPro" id="IPR050320">
    <property type="entry name" value="N5-glutamine_MTase"/>
</dbReference>
<comment type="catalytic activity">
    <reaction evidence="4 5">
        <text>L-glutaminyl-[peptide chain release factor] + S-adenosyl-L-methionine = N(5)-methyl-L-glutaminyl-[peptide chain release factor] + S-adenosyl-L-homocysteine + H(+)</text>
        <dbReference type="Rhea" id="RHEA:42896"/>
        <dbReference type="Rhea" id="RHEA-COMP:10271"/>
        <dbReference type="Rhea" id="RHEA-COMP:10272"/>
        <dbReference type="ChEBI" id="CHEBI:15378"/>
        <dbReference type="ChEBI" id="CHEBI:30011"/>
        <dbReference type="ChEBI" id="CHEBI:57856"/>
        <dbReference type="ChEBI" id="CHEBI:59789"/>
        <dbReference type="ChEBI" id="CHEBI:61891"/>
        <dbReference type="EC" id="2.1.1.297"/>
    </reaction>
</comment>
<evidence type="ECO:0000313" key="9">
    <source>
        <dbReference type="EMBL" id="MEN3068464.1"/>
    </source>
</evidence>
<accession>A0ABU9YXH3</accession>
<dbReference type="PANTHER" id="PTHR18895">
    <property type="entry name" value="HEMK METHYLTRANSFERASE"/>
    <property type="match status" value="1"/>
</dbReference>
<comment type="similarity">
    <text evidence="5">Belongs to the protein N5-glutamine methyltransferase family. PrmC subfamily.</text>
</comment>
<dbReference type="CDD" id="cd02440">
    <property type="entry name" value="AdoMet_MTases"/>
    <property type="match status" value="1"/>
</dbReference>
<dbReference type="Gene3D" id="1.10.8.10">
    <property type="entry name" value="DNA helicase RuvA subunit, C-terminal domain"/>
    <property type="match status" value="1"/>
</dbReference>
<evidence type="ECO:0000259" key="8">
    <source>
        <dbReference type="Pfam" id="PF17827"/>
    </source>
</evidence>
<keyword evidence="1 5" id="KW-0489">Methyltransferase</keyword>
<feature type="region of interest" description="Disordered" evidence="6">
    <location>
        <begin position="111"/>
        <end position="146"/>
    </location>
</feature>
<evidence type="ECO:0000256" key="4">
    <source>
        <dbReference type="ARBA" id="ARBA00048391"/>
    </source>
</evidence>
<dbReference type="InterPro" id="IPR002052">
    <property type="entry name" value="DNA_methylase_N6_adenine_CS"/>
</dbReference>
<evidence type="ECO:0000259" key="7">
    <source>
        <dbReference type="Pfam" id="PF05175"/>
    </source>
</evidence>
<feature type="binding site" evidence="5">
    <location>
        <position position="208"/>
    </location>
    <ligand>
        <name>S-adenosyl-L-methionine</name>
        <dbReference type="ChEBI" id="CHEBI:59789"/>
    </ligand>
</feature>
<evidence type="ECO:0000256" key="6">
    <source>
        <dbReference type="SAM" id="MobiDB-lite"/>
    </source>
</evidence>
<dbReference type="Proteomes" id="UP001410394">
    <property type="component" value="Unassembled WGS sequence"/>
</dbReference>
<dbReference type="EC" id="2.1.1.297" evidence="5"/>
<dbReference type="GO" id="GO:0032259">
    <property type="term" value="P:methylation"/>
    <property type="evidence" value="ECO:0007669"/>
    <property type="project" value="UniProtKB-KW"/>
</dbReference>
<keyword evidence="3 5" id="KW-0949">S-adenosyl-L-methionine</keyword>
<dbReference type="GO" id="GO:0008168">
    <property type="term" value="F:methyltransferase activity"/>
    <property type="evidence" value="ECO:0007669"/>
    <property type="project" value="UniProtKB-KW"/>
</dbReference>
<dbReference type="EMBL" id="JBDIVE010000003">
    <property type="protein sequence ID" value="MEN3068464.1"/>
    <property type="molecule type" value="Genomic_DNA"/>
</dbReference>
<comment type="function">
    <text evidence="5">Methylates the class 1 translation termination release factors RF1/PrfA and RF2/PrfB on the glutamine residue of the universally conserved GGQ motif.</text>
</comment>
<dbReference type="InterPro" id="IPR004556">
    <property type="entry name" value="HemK-like"/>
</dbReference>
<dbReference type="PANTHER" id="PTHR18895:SF74">
    <property type="entry name" value="MTRF1L RELEASE FACTOR GLUTAMINE METHYLTRANSFERASE"/>
    <property type="match status" value="1"/>
</dbReference>
<feature type="domain" description="Release factor glutamine methyltransferase N-terminal" evidence="8">
    <location>
        <begin position="9"/>
        <end position="72"/>
    </location>
</feature>
<gene>
    <name evidence="5" type="primary">prmC</name>
    <name evidence="9" type="ORF">ABDB84_08230</name>
</gene>
<dbReference type="HAMAP" id="MF_02126">
    <property type="entry name" value="RF_methyltr_PrmC"/>
    <property type="match status" value="1"/>
</dbReference>
<dbReference type="Pfam" id="PF17827">
    <property type="entry name" value="PrmC_N"/>
    <property type="match status" value="1"/>
</dbReference>
<keyword evidence="2 5" id="KW-0808">Transferase</keyword>